<name>A0A0F9N3B5_9ZZZZ</name>
<accession>A0A0F9N3B5</accession>
<sequence>MNKAKRILGPFKVEQEDGSIKEVYLEARRVVGNHFPMWVTRPVKT</sequence>
<evidence type="ECO:0000313" key="1">
    <source>
        <dbReference type="EMBL" id="KKN12454.1"/>
    </source>
</evidence>
<dbReference type="EMBL" id="LAZR01004030">
    <property type="protein sequence ID" value="KKN12454.1"/>
    <property type="molecule type" value="Genomic_DNA"/>
</dbReference>
<gene>
    <name evidence="1" type="ORF">LCGC14_1016210</name>
</gene>
<protein>
    <submittedName>
        <fullName evidence="1">Uncharacterized protein</fullName>
    </submittedName>
</protein>
<dbReference type="AlphaFoldDB" id="A0A0F9N3B5"/>
<proteinExistence type="predicted"/>
<reference evidence="1" key="1">
    <citation type="journal article" date="2015" name="Nature">
        <title>Complex archaea that bridge the gap between prokaryotes and eukaryotes.</title>
        <authorList>
            <person name="Spang A."/>
            <person name="Saw J.H."/>
            <person name="Jorgensen S.L."/>
            <person name="Zaremba-Niedzwiedzka K."/>
            <person name="Martijn J."/>
            <person name="Lind A.E."/>
            <person name="van Eijk R."/>
            <person name="Schleper C."/>
            <person name="Guy L."/>
            <person name="Ettema T.J."/>
        </authorList>
    </citation>
    <scope>NUCLEOTIDE SEQUENCE</scope>
</reference>
<comment type="caution">
    <text evidence="1">The sequence shown here is derived from an EMBL/GenBank/DDBJ whole genome shotgun (WGS) entry which is preliminary data.</text>
</comment>
<organism evidence="1">
    <name type="scientific">marine sediment metagenome</name>
    <dbReference type="NCBI Taxonomy" id="412755"/>
    <lineage>
        <taxon>unclassified sequences</taxon>
        <taxon>metagenomes</taxon>
        <taxon>ecological metagenomes</taxon>
    </lineage>
</organism>